<comment type="caution">
    <text evidence="2">The sequence shown here is derived from an EMBL/GenBank/DDBJ whole genome shotgun (WGS) entry which is preliminary data.</text>
</comment>
<dbReference type="OrthoDB" id="2415173at2759"/>
<dbReference type="AlphaFoldDB" id="A0A9P6QN61"/>
<name>A0A9P6QN61_9FUNG</name>
<keyword evidence="3" id="KW-1185">Reference proteome</keyword>
<evidence type="ECO:0000313" key="2">
    <source>
        <dbReference type="EMBL" id="KAG0278129.1"/>
    </source>
</evidence>
<sequence length="164" mass="18663">MSFSPTAAQSVAQENDYDSDDIYDDDDDDNDEDDDNYNNNEESRGGKRVRHSTTTNTNAHQDPNQTLPQNFRAQKKNGIIQYEIWIVAFFKPQLLTVPPALATVGGVQLEGYSHWTEILNALLDSVELQQFVRAEVSGGRIGIDFKEIMARKKDKRKSTRRVVR</sequence>
<dbReference type="EMBL" id="JAAAIN010004806">
    <property type="protein sequence ID" value="KAG0278129.1"/>
    <property type="molecule type" value="Genomic_DNA"/>
</dbReference>
<feature type="compositionally biased region" description="Acidic residues" evidence="1">
    <location>
        <begin position="15"/>
        <end position="36"/>
    </location>
</feature>
<feature type="compositionally biased region" description="Polar residues" evidence="1">
    <location>
        <begin position="52"/>
        <end position="68"/>
    </location>
</feature>
<reference evidence="2" key="1">
    <citation type="journal article" date="2020" name="Fungal Divers.">
        <title>Resolving the Mortierellaceae phylogeny through synthesis of multi-gene phylogenetics and phylogenomics.</title>
        <authorList>
            <person name="Vandepol N."/>
            <person name="Liber J."/>
            <person name="Desiro A."/>
            <person name="Na H."/>
            <person name="Kennedy M."/>
            <person name="Barry K."/>
            <person name="Grigoriev I.V."/>
            <person name="Miller A.N."/>
            <person name="O'Donnell K."/>
            <person name="Stajich J.E."/>
            <person name="Bonito G."/>
        </authorList>
    </citation>
    <scope>NUCLEOTIDE SEQUENCE</scope>
    <source>
        <strain evidence="2">NVP60</strain>
    </source>
</reference>
<accession>A0A9P6QN61</accession>
<feature type="region of interest" description="Disordered" evidence="1">
    <location>
        <begin position="1"/>
        <end position="68"/>
    </location>
</feature>
<evidence type="ECO:0000256" key="1">
    <source>
        <dbReference type="SAM" id="MobiDB-lite"/>
    </source>
</evidence>
<evidence type="ECO:0000313" key="3">
    <source>
        <dbReference type="Proteomes" id="UP000823405"/>
    </source>
</evidence>
<protein>
    <submittedName>
        <fullName evidence="2">Uncharacterized protein</fullName>
    </submittedName>
</protein>
<proteinExistence type="predicted"/>
<organism evidence="2 3">
    <name type="scientific">Linnemannia gamsii</name>
    <dbReference type="NCBI Taxonomy" id="64522"/>
    <lineage>
        <taxon>Eukaryota</taxon>
        <taxon>Fungi</taxon>
        <taxon>Fungi incertae sedis</taxon>
        <taxon>Mucoromycota</taxon>
        <taxon>Mortierellomycotina</taxon>
        <taxon>Mortierellomycetes</taxon>
        <taxon>Mortierellales</taxon>
        <taxon>Mortierellaceae</taxon>
        <taxon>Linnemannia</taxon>
    </lineage>
</organism>
<gene>
    <name evidence="2" type="ORF">BGZ97_009780</name>
</gene>
<feature type="compositionally biased region" description="Polar residues" evidence="1">
    <location>
        <begin position="1"/>
        <end position="13"/>
    </location>
</feature>
<dbReference type="Proteomes" id="UP000823405">
    <property type="component" value="Unassembled WGS sequence"/>
</dbReference>